<dbReference type="Pfam" id="PF08282">
    <property type="entry name" value="Hydrolase_3"/>
    <property type="match status" value="1"/>
</dbReference>
<dbReference type="InterPro" id="IPR036412">
    <property type="entry name" value="HAD-like_sf"/>
</dbReference>
<dbReference type="GO" id="GO:0016791">
    <property type="term" value="F:phosphatase activity"/>
    <property type="evidence" value="ECO:0007669"/>
    <property type="project" value="TreeGrafter"/>
</dbReference>
<dbReference type="OrthoDB" id="9810101at2"/>
<dbReference type="SFLD" id="SFLDS00003">
    <property type="entry name" value="Haloacid_Dehalogenase"/>
    <property type="match status" value="1"/>
</dbReference>
<comment type="caution">
    <text evidence="1">The sequence shown here is derived from an EMBL/GenBank/DDBJ whole genome shotgun (WGS) entry which is preliminary data.</text>
</comment>
<dbReference type="InterPro" id="IPR000150">
    <property type="entry name" value="Cof"/>
</dbReference>
<evidence type="ECO:0000313" key="2">
    <source>
        <dbReference type="Proteomes" id="UP000321558"/>
    </source>
</evidence>
<gene>
    <name evidence="1" type="ORF">OSO01_31170</name>
</gene>
<dbReference type="InterPro" id="IPR023214">
    <property type="entry name" value="HAD_sf"/>
</dbReference>
<dbReference type="PROSITE" id="PS01229">
    <property type="entry name" value="COF_2"/>
    <property type="match status" value="1"/>
</dbReference>
<dbReference type="Gene3D" id="3.40.50.1000">
    <property type="entry name" value="HAD superfamily/HAD-like"/>
    <property type="match status" value="1"/>
</dbReference>
<proteinExistence type="predicted"/>
<dbReference type="Gene3D" id="3.30.1240.10">
    <property type="match status" value="1"/>
</dbReference>
<name>A0A511ZLQ2_9BACI</name>
<dbReference type="Proteomes" id="UP000321558">
    <property type="component" value="Unassembled WGS sequence"/>
</dbReference>
<dbReference type="NCBIfam" id="TIGR00099">
    <property type="entry name" value="Cof-subfamily"/>
    <property type="match status" value="1"/>
</dbReference>
<sequence>MQTKNRDYKVCFLDIDGTLVDNNKQISNQTKKSLDQIRNRGVEVIIATGRPPYHFSSIAEELKINSFVSFNGAYSVYKGEVVHKHGMDASALQELIEYAGMKQHPLVFSSEKKSVSNTLNHREIIQTFKDLHLNYTPEFHPDFWKQATLFQAMVYCKNREEIDYIQKFPELSFVRWHEFAIDVMPQSISKASGIKEMLSFLNVAPDEAIAFGDGLNDKEMLDFVGVGIAMENAHEELYPYADIITKSNENEGITHGLKLLKLI</sequence>
<evidence type="ECO:0000313" key="1">
    <source>
        <dbReference type="EMBL" id="GEN88378.1"/>
    </source>
</evidence>
<dbReference type="SFLD" id="SFLDG01140">
    <property type="entry name" value="C2.B:_Phosphomannomutase_and_P"/>
    <property type="match status" value="1"/>
</dbReference>
<protein>
    <submittedName>
        <fullName evidence="1">Phosphatase</fullName>
    </submittedName>
</protein>
<dbReference type="RefSeq" id="WP_147211335.1">
    <property type="nucleotide sequence ID" value="NZ_BJYM01000013.1"/>
</dbReference>
<dbReference type="GO" id="GO:0000287">
    <property type="term" value="F:magnesium ion binding"/>
    <property type="evidence" value="ECO:0007669"/>
    <property type="project" value="TreeGrafter"/>
</dbReference>
<keyword evidence="2" id="KW-1185">Reference proteome</keyword>
<dbReference type="PANTHER" id="PTHR10000">
    <property type="entry name" value="PHOSPHOSERINE PHOSPHATASE"/>
    <property type="match status" value="1"/>
</dbReference>
<dbReference type="SUPFAM" id="SSF56784">
    <property type="entry name" value="HAD-like"/>
    <property type="match status" value="1"/>
</dbReference>
<reference evidence="1 2" key="1">
    <citation type="submission" date="2019-07" db="EMBL/GenBank/DDBJ databases">
        <title>Whole genome shotgun sequence of Oceanobacillus sojae NBRC 105379.</title>
        <authorList>
            <person name="Hosoyama A."/>
            <person name="Uohara A."/>
            <person name="Ohji S."/>
            <person name="Ichikawa N."/>
        </authorList>
    </citation>
    <scope>NUCLEOTIDE SEQUENCE [LARGE SCALE GENOMIC DNA]</scope>
    <source>
        <strain evidence="1 2">NBRC 105379</strain>
    </source>
</reference>
<dbReference type="SFLD" id="SFLDG01144">
    <property type="entry name" value="C2.B.4:_PGP_Like"/>
    <property type="match status" value="1"/>
</dbReference>
<accession>A0A511ZLQ2</accession>
<dbReference type="STRING" id="582851.GCA_900162665_01894"/>
<organism evidence="1 2">
    <name type="scientific">Oceanobacillus sojae</name>
    <dbReference type="NCBI Taxonomy" id="582851"/>
    <lineage>
        <taxon>Bacteria</taxon>
        <taxon>Bacillati</taxon>
        <taxon>Bacillota</taxon>
        <taxon>Bacilli</taxon>
        <taxon>Bacillales</taxon>
        <taxon>Bacillaceae</taxon>
        <taxon>Oceanobacillus</taxon>
    </lineage>
</organism>
<dbReference type="AlphaFoldDB" id="A0A511ZLQ2"/>
<dbReference type="EMBL" id="BJYM01000013">
    <property type="protein sequence ID" value="GEN88378.1"/>
    <property type="molecule type" value="Genomic_DNA"/>
</dbReference>
<dbReference type="GO" id="GO:0005829">
    <property type="term" value="C:cytosol"/>
    <property type="evidence" value="ECO:0007669"/>
    <property type="project" value="TreeGrafter"/>
</dbReference>
<dbReference type="NCBIfam" id="TIGR01484">
    <property type="entry name" value="HAD-SF-IIB"/>
    <property type="match status" value="1"/>
</dbReference>
<dbReference type="PANTHER" id="PTHR10000:SF25">
    <property type="entry name" value="PHOSPHATASE YKRA-RELATED"/>
    <property type="match status" value="1"/>
</dbReference>
<dbReference type="InterPro" id="IPR006379">
    <property type="entry name" value="HAD-SF_hydro_IIB"/>
</dbReference>